<dbReference type="AlphaFoldDB" id="A0A953M3L2"/>
<reference evidence="1" key="1">
    <citation type="journal article" date="2021" name="bioRxiv">
        <title>Unraveling nitrogen, sulfur and carbon metabolic pathways and microbial community transcriptional responses to substrate deprivation and toxicity stresses in a bioreactor mimicking anoxic brackish coastal sediment conditions.</title>
        <authorList>
            <person name="Martins P.D."/>
            <person name="Echeveste M.J."/>
            <person name="Arshad A."/>
            <person name="Kurth J."/>
            <person name="Ouboter H."/>
            <person name="Jetten M.S.M."/>
            <person name="Welte C.U."/>
        </authorList>
    </citation>
    <scope>NUCLEOTIDE SEQUENCE</scope>
    <source>
        <strain evidence="1">MAG_39</strain>
    </source>
</reference>
<dbReference type="EMBL" id="JAIOIV010000147">
    <property type="protein sequence ID" value="MBZ0158271.1"/>
    <property type="molecule type" value="Genomic_DNA"/>
</dbReference>
<accession>A0A953M3L2</accession>
<organism evidence="1 2">
    <name type="scientific">Candidatus Nitrobium versatile</name>
    <dbReference type="NCBI Taxonomy" id="2884831"/>
    <lineage>
        <taxon>Bacteria</taxon>
        <taxon>Pseudomonadati</taxon>
        <taxon>Nitrospirota</taxon>
        <taxon>Nitrospiria</taxon>
        <taxon>Nitrospirales</taxon>
        <taxon>Nitrospiraceae</taxon>
        <taxon>Candidatus Nitrobium</taxon>
    </lineage>
</organism>
<protein>
    <submittedName>
        <fullName evidence="1">Uncharacterized protein</fullName>
    </submittedName>
</protein>
<comment type="caution">
    <text evidence="1">The sequence shown here is derived from an EMBL/GenBank/DDBJ whole genome shotgun (WGS) entry which is preliminary data.</text>
</comment>
<dbReference type="Proteomes" id="UP000705867">
    <property type="component" value="Unassembled WGS sequence"/>
</dbReference>
<sequence length="88" mass="9962">MKTAKKEEIRKEYKREDLGRGIRGKYFEDYKKGTNLVLLSPDVAAAFPDDASVNEALRSLMKIARQTACLTKRSTGRGEARTADLKRK</sequence>
<name>A0A953M3L2_9BACT</name>
<reference evidence="1" key="2">
    <citation type="submission" date="2021-08" db="EMBL/GenBank/DDBJ databases">
        <authorList>
            <person name="Dalcin Martins P."/>
        </authorList>
    </citation>
    <scope>NUCLEOTIDE SEQUENCE</scope>
    <source>
        <strain evidence="1">MAG_39</strain>
    </source>
</reference>
<gene>
    <name evidence="1" type="ORF">K8I29_18910</name>
</gene>
<evidence type="ECO:0000313" key="2">
    <source>
        <dbReference type="Proteomes" id="UP000705867"/>
    </source>
</evidence>
<evidence type="ECO:0000313" key="1">
    <source>
        <dbReference type="EMBL" id="MBZ0158271.1"/>
    </source>
</evidence>
<proteinExistence type="predicted"/>